<comment type="caution">
    <text evidence="1">The sequence shown here is derived from an EMBL/GenBank/DDBJ whole genome shotgun (WGS) entry which is preliminary data.</text>
</comment>
<accession>A0A2A2IFS3</accession>
<dbReference type="OrthoDB" id="2402258at2"/>
<proteinExistence type="predicted"/>
<keyword evidence="2" id="KW-1185">Reference proteome</keyword>
<sequence>MNKTYIIDVAEAIVTRKSDKHTVFMGTGSTAGFNITGESETQRGGIGVKPVYRYNHSKTVELNITDVVFDLNYLAMTQGVEIADGSATVKKTETGLIVQSDVDALSVTLTGTPVDSTAILINGGESVEVAVATDSVSVPEGFAEEGDKVTAIYKEEAQGKVIDIDASKFSESYEIQYRTIEYDTKTNTVVNDIYFIFDNVVFNTEFEMALEAGTPLTPALTMEALTGDDEDKIGRVVQVPRTV</sequence>
<evidence type="ECO:0000313" key="2">
    <source>
        <dbReference type="Proteomes" id="UP000218887"/>
    </source>
</evidence>
<dbReference type="Proteomes" id="UP000218887">
    <property type="component" value="Unassembled WGS sequence"/>
</dbReference>
<reference evidence="1 2" key="1">
    <citation type="submission" date="2017-08" db="EMBL/GenBank/DDBJ databases">
        <title>Virgibacillus indicus sp. nov. and Virgibacillus profoundi sp. nov, two moderately halophilic bacteria isolated from marine sediment by using the Microfluidic Streak Plate.</title>
        <authorList>
            <person name="Xu B."/>
            <person name="Hu B."/>
            <person name="Wang J."/>
            <person name="Zhu Y."/>
            <person name="Huang L."/>
            <person name="Du W."/>
            <person name="Huang Y."/>
        </authorList>
    </citation>
    <scope>NUCLEOTIDE SEQUENCE [LARGE SCALE GENOMIC DNA]</scope>
    <source>
        <strain evidence="1 2">IO3-P3-H5</strain>
    </source>
</reference>
<dbReference type="AlphaFoldDB" id="A0A2A2IFS3"/>
<dbReference type="EMBL" id="NPOA01000004">
    <property type="protein sequence ID" value="PAV30166.1"/>
    <property type="molecule type" value="Genomic_DNA"/>
</dbReference>
<dbReference type="RefSeq" id="WP_095654768.1">
    <property type="nucleotide sequence ID" value="NZ_NPOA01000004.1"/>
</dbReference>
<organism evidence="1 2">
    <name type="scientific">Virgibacillus profundi</name>
    <dbReference type="NCBI Taxonomy" id="2024555"/>
    <lineage>
        <taxon>Bacteria</taxon>
        <taxon>Bacillati</taxon>
        <taxon>Bacillota</taxon>
        <taxon>Bacilli</taxon>
        <taxon>Bacillales</taxon>
        <taxon>Bacillaceae</taxon>
        <taxon>Virgibacillus</taxon>
    </lineage>
</organism>
<protein>
    <submittedName>
        <fullName evidence="1">Uncharacterized protein</fullName>
    </submittedName>
</protein>
<gene>
    <name evidence="1" type="ORF">CIL05_06780</name>
</gene>
<name>A0A2A2IFS3_9BACI</name>
<evidence type="ECO:0000313" key="1">
    <source>
        <dbReference type="EMBL" id="PAV30166.1"/>
    </source>
</evidence>